<evidence type="ECO:0000256" key="1">
    <source>
        <dbReference type="SAM" id="MobiDB-lite"/>
    </source>
</evidence>
<evidence type="ECO:0000313" key="2">
    <source>
        <dbReference type="EMBL" id="VDM76100.1"/>
    </source>
</evidence>
<keyword evidence="3" id="KW-1185">Reference proteome</keyword>
<organism evidence="2 3">
    <name type="scientific">Strongylus vulgaris</name>
    <name type="common">Blood worm</name>
    <dbReference type="NCBI Taxonomy" id="40348"/>
    <lineage>
        <taxon>Eukaryota</taxon>
        <taxon>Metazoa</taxon>
        <taxon>Ecdysozoa</taxon>
        <taxon>Nematoda</taxon>
        <taxon>Chromadorea</taxon>
        <taxon>Rhabditida</taxon>
        <taxon>Rhabditina</taxon>
        <taxon>Rhabditomorpha</taxon>
        <taxon>Strongyloidea</taxon>
        <taxon>Strongylidae</taxon>
        <taxon>Strongylus</taxon>
    </lineage>
</organism>
<proteinExistence type="predicted"/>
<feature type="region of interest" description="Disordered" evidence="1">
    <location>
        <begin position="1"/>
        <end position="39"/>
    </location>
</feature>
<dbReference type="EMBL" id="UYYB01096345">
    <property type="protein sequence ID" value="VDM76100.1"/>
    <property type="molecule type" value="Genomic_DNA"/>
</dbReference>
<dbReference type="OrthoDB" id="5865250at2759"/>
<gene>
    <name evidence="2" type="ORF">SVUK_LOCUS11098</name>
</gene>
<protein>
    <submittedName>
        <fullName evidence="2">Uncharacterized protein</fullName>
    </submittedName>
</protein>
<reference evidence="2 3" key="1">
    <citation type="submission" date="2018-11" db="EMBL/GenBank/DDBJ databases">
        <authorList>
            <consortium name="Pathogen Informatics"/>
        </authorList>
    </citation>
    <scope>NUCLEOTIDE SEQUENCE [LARGE SCALE GENOMIC DNA]</scope>
</reference>
<dbReference type="AlphaFoldDB" id="A0A3P7ISE1"/>
<sequence>MQLGSIATASMRDSRATTEEASDEDASNEQRPLLPQPRITSMRKSLTTLLNTSTASTFTKSTSCAECRRAEAFDPSDTDDTMTSSTTSCPRHLTLFSSTFGKSVKETFL</sequence>
<name>A0A3P7ISE1_STRVU</name>
<accession>A0A3P7ISE1</accession>
<dbReference type="Proteomes" id="UP000270094">
    <property type="component" value="Unassembled WGS sequence"/>
</dbReference>
<evidence type="ECO:0000313" key="3">
    <source>
        <dbReference type="Proteomes" id="UP000270094"/>
    </source>
</evidence>